<dbReference type="EMBL" id="LR026992">
    <property type="protein sequence ID" value="VDB92851.1"/>
    <property type="molecule type" value="Genomic_DNA"/>
</dbReference>
<dbReference type="Proteomes" id="UP000324639">
    <property type="component" value="Chromosome Bgt_-09"/>
</dbReference>
<organism evidence="1 2">
    <name type="scientific">Blumeria graminis f. sp. tritici</name>
    <dbReference type="NCBI Taxonomy" id="62690"/>
    <lineage>
        <taxon>Eukaryota</taxon>
        <taxon>Fungi</taxon>
        <taxon>Dikarya</taxon>
        <taxon>Ascomycota</taxon>
        <taxon>Pezizomycotina</taxon>
        <taxon>Leotiomycetes</taxon>
        <taxon>Erysiphales</taxon>
        <taxon>Erysiphaceae</taxon>
        <taxon>Blumeria</taxon>
    </lineage>
</organism>
<evidence type="ECO:0000313" key="1">
    <source>
        <dbReference type="EMBL" id="VDB92851.1"/>
    </source>
</evidence>
<name>A0A9X9MLX4_BLUGR</name>
<sequence length="73" mass="8332">MTVWRCMAAGKNRKSHWVRSFPNTDIRAKPEDKVILLKRPKRPASWALQTCGYLGKFALCLSSLLPTPSRRSC</sequence>
<evidence type="ECO:0000313" key="2">
    <source>
        <dbReference type="Proteomes" id="UP000324639"/>
    </source>
</evidence>
<accession>A0A9X9MLX4</accession>
<reference evidence="1 2" key="1">
    <citation type="submission" date="2018-08" db="EMBL/GenBank/DDBJ databases">
        <authorList>
            <person name="Muller C M."/>
        </authorList>
    </citation>
    <scope>NUCLEOTIDE SEQUENCE [LARGE SCALE GENOMIC DNA]</scope>
</reference>
<keyword evidence="2" id="KW-1185">Reference proteome</keyword>
<proteinExistence type="predicted"/>
<gene>
    <name evidence="1" type="ORF">BGT96224V316_LOCUS6616</name>
</gene>
<protein>
    <submittedName>
        <fullName evidence="1">Bgt-60036</fullName>
    </submittedName>
</protein>
<dbReference type="AlphaFoldDB" id="A0A9X9MLX4"/>